<comment type="caution">
    <text evidence="1">The sequence shown here is derived from an EMBL/GenBank/DDBJ whole genome shotgun (WGS) entry which is preliminary data.</text>
</comment>
<organism evidence="1 2">
    <name type="scientific">Portunus trituberculatus</name>
    <name type="common">Swimming crab</name>
    <name type="synonym">Neptunus trituberculatus</name>
    <dbReference type="NCBI Taxonomy" id="210409"/>
    <lineage>
        <taxon>Eukaryota</taxon>
        <taxon>Metazoa</taxon>
        <taxon>Ecdysozoa</taxon>
        <taxon>Arthropoda</taxon>
        <taxon>Crustacea</taxon>
        <taxon>Multicrustacea</taxon>
        <taxon>Malacostraca</taxon>
        <taxon>Eumalacostraca</taxon>
        <taxon>Eucarida</taxon>
        <taxon>Decapoda</taxon>
        <taxon>Pleocyemata</taxon>
        <taxon>Brachyura</taxon>
        <taxon>Eubrachyura</taxon>
        <taxon>Portunoidea</taxon>
        <taxon>Portunidae</taxon>
        <taxon>Portuninae</taxon>
        <taxon>Portunus</taxon>
    </lineage>
</organism>
<protein>
    <submittedName>
        <fullName evidence="1">Uncharacterized protein</fullName>
    </submittedName>
</protein>
<reference evidence="1 2" key="1">
    <citation type="submission" date="2019-05" db="EMBL/GenBank/DDBJ databases">
        <title>Another draft genome of Portunus trituberculatus and its Hox gene families provides insights of decapod evolution.</title>
        <authorList>
            <person name="Jeong J.-H."/>
            <person name="Song I."/>
            <person name="Kim S."/>
            <person name="Choi T."/>
            <person name="Kim D."/>
            <person name="Ryu S."/>
            <person name="Kim W."/>
        </authorList>
    </citation>
    <scope>NUCLEOTIDE SEQUENCE [LARGE SCALE GENOMIC DNA]</scope>
    <source>
        <tissue evidence="1">Muscle</tissue>
    </source>
</reference>
<keyword evidence="2" id="KW-1185">Reference proteome</keyword>
<gene>
    <name evidence="1" type="ORF">E2C01_074124</name>
</gene>
<sequence>MNARRRSGEGKGKTRLVDLSAARLVSGGEAQKCLKIQPLAPHRIAPHRTASHCTAPMLLSGSSALRIASARIVLFEALTWFTD</sequence>
<name>A0A5B7ICH7_PORTR</name>
<proteinExistence type="predicted"/>
<evidence type="ECO:0000313" key="2">
    <source>
        <dbReference type="Proteomes" id="UP000324222"/>
    </source>
</evidence>
<accession>A0A5B7ICH7</accession>
<dbReference type="EMBL" id="VSRR010051536">
    <property type="protein sequence ID" value="MPC79589.1"/>
    <property type="molecule type" value="Genomic_DNA"/>
</dbReference>
<dbReference type="AlphaFoldDB" id="A0A5B7ICH7"/>
<evidence type="ECO:0000313" key="1">
    <source>
        <dbReference type="EMBL" id="MPC79589.1"/>
    </source>
</evidence>
<dbReference type="Proteomes" id="UP000324222">
    <property type="component" value="Unassembled WGS sequence"/>
</dbReference>